<proteinExistence type="inferred from homology"/>
<dbReference type="Pfam" id="PF03022">
    <property type="entry name" value="MRJP"/>
    <property type="match status" value="1"/>
</dbReference>
<comment type="subcellular location">
    <subcellularLocation>
        <location evidence="1">Secreted</location>
    </subcellularLocation>
</comment>
<gene>
    <name evidence="5" type="ORF">O9G_000853</name>
</gene>
<keyword evidence="3" id="KW-0964">Secreted</keyword>
<evidence type="ECO:0000256" key="2">
    <source>
        <dbReference type="ARBA" id="ARBA00009127"/>
    </source>
</evidence>
<keyword evidence="4" id="KW-0732">Signal</keyword>
<dbReference type="EMBL" id="KE561117">
    <property type="protein sequence ID" value="EPZ32778.1"/>
    <property type="molecule type" value="Genomic_DNA"/>
</dbReference>
<feature type="signal peptide" evidence="4">
    <location>
        <begin position="1"/>
        <end position="21"/>
    </location>
</feature>
<dbReference type="GO" id="GO:0005576">
    <property type="term" value="C:extracellular region"/>
    <property type="evidence" value="ECO:0007669"/>
    <property type="project" value="UniProtKB-SubCell"/>
</dbReference>
<name>A0A075ARB2_ROZAC</name>
<dbReference type="OrthoDB" id="423498at2759"/>
<dbReference type="SUPFAM" id="SSF63829">
    <property type="entry name" value="Calcium-dependent phosphotriesterase"/>
    <property type="match status" value="1"/>
</dbReference>
<dbReference type="PANTHER" id="PTHR47572">
    <property type="entry name" value="LIPOPROTEIN-RELATED"/>
    <property type="match status" value="1"/>
</dbReference>
<dbReference type="InterPro" id="IPR017996">
    <property type="entry name" value="MRJP/yellow-related"/>
</dbReference>
<feature type="chain" id="PRO_5001704745" description="NHL repeat-containing protein" evidence="4">
    <location>
        <begin position="22"/>
        <end position="325"/>
    </location>
</feature>
<dbReference type="InterPro" id="IPR051262">
    <property type="entry name" value="SMP-30/CGR1_Lactonase"/>
</dbReference>
<evidence type="ECO:0008006" key="7">
    <source>
        <dbReference type="Google" id="ProtNLM"/>
    </source>
</evidence>
<evidence type="ECO:0000313" key="6">
    <source>
        <dbReference type="Proteomes" id="UP000030755"/>
    </source>
</evidence>
<protein>
    <recommendedName>
        <fullName evidence="7">NHL repeat-containing protein</fullName>
    </recommendedName>
</protein>
<keyword evidence="6" id="KW-1185">Reference proteome</keyword>
<evidence type="ECO:0000313" key="5">
    <source>
        <dbReference type="EMBL" id="EPZ32778.1"/>
    </source>
</evidence>
<evidence type="ECO:0000256" key="4">
    <source>
        <dbReference type="SAM" id="SignalP"/>
    </source>
</evidence>
<comment type="similarity">
    <text evidence="2">Belongs to the major royal jelly protein family.</text>
</comment>
<dbReference type="AlphaFoldDB" id="A0A075ARB2"/>
<evidence type="ECO:0000256" key="1">
    <source>
        <dbReference type="ARBA" id="ARBA00004613"/>
    </source>
</evidence>
<dbReference type="HOGENOM" id="CLU_855692_0_0_1"/>
<sequence length="325" mass="35000">MFSKNFLLGAFLASTAFAADATNTTDYATTPSPSDDYEGSSVKLPSFTNMKGLGIDAAGNLYISGYKKASGVGKVAPDGKVSAFKYAGKQVFNIRSDKDAKFYLADPSNKRIHVVSQNSTNIGIRCRATNSVLGNGMVGPVDLVLGKDETVYFTAYNQKQNTGGIFACKKGETVAKKLYTGGAIYGIDLDPQEKFVYFTETTSKSKRIKKIAVEKLMAGNNKQCNTVYKFSEEVLGKGGELTTLRFDTSGIVYVAIQGSGSIAIFDSSAPVQDDNVDVLLLDESLANPKALEISQGYLHIVGDSFYEKIALDESVKGRQETFIAK</sequence>
<dbReference type="PANTHER" id="PTHR47572:SF5">
    <property type="entry name" value="BLR2277 PROTEIN"/>
    <property type="match status" value="1"/>
</dbReference>
<reference evidence="5 6" key="1">
    <citation type="journal article" date="2013" name="Curr. Biol.">
        <title>Shared signatures of parasitism and phylogenomics unite Cryptomycota and microsporidia.</title>
        <authorList>
            <person name="James T.Y."/>
            <person name="Pelin A."/>
            <person name="Bonen L."/>
            <person name="Ahrendt S."/>
            <person name="Sain D."/>
            <person name="Corradi N."/>
            <person name="Stajich J.E."/>
        </authorList>
    </citation>
    <scope>NUCLEOTIDE SEQUENCE [LARGE SCALE GENOMIC DNA]</scope>
    <source>
        <strain evidence="5 6">CSF55</strain>
    </source>
</reference>
<accession>A0A075ARB2</accession>
<dbReference type="InterPro" id="IPR011042">
    <property type="entry name" value="6-blade_b-propeller_TolB-like"/>
</dbReference>
<dbReference type="Proteomes" id="UP000030755">
    <property type="component" value="Unassembled WGS sequence"/>
</dbReference>
<dbReference type="Gene3D" id="2.120.10.30">
    <property type="entry name" value="TolB, C-terminal domain"/>
    <property type="match status" value="1"/>
</dbReference>
<organism evidence="5 6">
    <name type="scientific">Rozella allomycis (strain CSF55)</name>
    <dbReference type="NCBI Taxonomy" id="988480"/>
    <lineage>
        <taxon>Eukaryota</taxon>
        <taxon>Fungi</taxon>
        <taxon>Fungi incertae sedis</taxon>
        <taxon>Cryptomycota</taxon>
        <taxon>Cryptomycota incertae sedis</taxon>
        <taxon>Rozella</taxon>
    </lineage>
</organism>
<evidence type="ECO:0000256" key="3">
    <source>
        <dbReference type="ARBA" id="ARBA00022525"/>
    </source>
</evidence>